<keyword evidence="2" id="KW-1185">Reference proteome</keyword>
<dbReference type="AlphaFoldDB" id="A0AAD8NP82"/>
<protein>
    <submittedName>
        <fullName evidence="1">Uncharacterized protein</fullName>
    </submittedName>
</protein>
<proteinExistence type="predicted"/>
<reference evidence="1" key="1">
    <citation type="journal article" date="2023" name="bioRxiv">
        <title>Improved chromosome-level genome assembly for marigold (Tagetes erecta).</title>
        <authorList>
            <person name="Jiang F."/>
            <person name="Yuan L."/>
            <person name="Wang S."/>
            <person name="Wang H."/>
            <person name="Xu D."/>
            <person name="Wang A."/>
            <person name="Fan W."/>
        </authorList>
    </citation>
    <scope>NUCLEOTIDE SEQUENCE</scope>
    <source>
        <strain evidence="1">WSJ</strain>
        <tissue evidence="1">Leaf</tissue>
    </source>
</reference>
<evidence type="ECO:0000313" key="1">
    <source>
        <dbReference type="EMBL" id="KAK1415548.1"/>
    </source>
</evidence>
<name>A0AAD8NP82_TARER</name>
<gene>
    <name evidence="1" type="ORF">QVD17_31331</name>
</gene>
<organism evidence="1 2">
    <name type="scientific">Tagetes erecta</name>
    <name type="common">African marigold</name>
    <dbReference type="NCBI Taxonomy" id="13708"/>
    <lineage>
        <taxon>Eukaryota</taxon>
        <taxon>Viridiplantae</taxon>
        <taxon>Streptophyta</taxon>
        <taxon>Embryophyta</taxon>
        <taxon>Tracheophyta</taxon>
        <taxon>Spermatophyta</taxon>
        <taxon>Magnoliopsida</taxon>
        <taxon>eudicotyledons</taxon>
        <taxon>Gunneridae</taxon>
        <taxon>Pentapetalae</taxon>
        <taxon>asterids</taxon>
        <taxon>campanulids</taxon>
        <taxon>Asterales</taxon>
        <taxon>Asteraceae</taxon>
        <taxon>Asteroideae</taxon>
        <taxon>Heliantheae alliance</taxon>
        <taxon>Tageteae</taxon>
        <taxon>Tagetes</taxon>
    </lineage>
</organism>
<evidence type="ECO:0000313" key="2">
    <source>
        <dbReference type="Proteomes" id="UP001229421"/>
    </source>
</evidence>
<dbReference type="Proteomes" id="UP001229421">
    <property type="component" value="Unassembled WGS sequence"/>
</dbReference>
<accession>A0AAD8NP82</accession>
<sequence length="81" mass="9548">MNNTLKQYKELEKIFLFPTVRIKPQQNPIYAVSSFNPTVQNSNHFLPVLIITRLLQTLTQSIDHSTLKNYKNAENCTFFRF</sequence>
<dbReference type="EMBL" id="JAUHHV010000008">
    <property type="protein sequence ID" value="KAK1415548.1"/>
    <property type="molecule type" value="Genomic_DNA"/>
</dbReference>
<comment type="caution">
    <text evidence="1">The sequence shown here is derived from an EMBL/GenBank/DDBJ whole genome shotgun (WGS) entry which is preliminary data.</text>
</comment>